<accession>A0A0B8T7W5</accession>
<dbReference type="EMBL" id="JJMU01000033">
    <property type="protein sequence ID" value="KGE13915.1"/>
    <property type="molecule type" value="Genomic_DNA"/>
</dbReference>
<evidence type="ECO:0000313" key="2">
    <source>
        <dbReference type="Proteomes" id="UP000031802"/>
    </source>
</evidence>
<dbReference type="RefSeq" id="WP_052072349.1">
    <property type="nucleotide sequence ID" value="NZ_JJMU01000033.1"/>
</dbReference>
<reference evidence="1 2" key="2">
    <citation type="journal article" date="2015" name="PLoS ONE">
        <title>Whole-Genome Optical Mapping and Finished Genome Sequence of Sphingobacterium deserti sp. nov., a New Species Isolated from the Western Desert of China.</title>
        <authorList>
            <person name="Teng C."/>
            <person name="Zhou Z."/>
            <person name="Molnar I."/>
            <person name="Li X."/>
            <person name="Tang R."/>
            <person name="Chen M."/>
            <person name="Wang L."/>
            <person name="Su S."/>
            <person name="Zhang W."/>
            <person name="Lin M."/>
        </authorList>
    </citation>
    <scope>NUCLEOTIDE SEQUENCE [LARGE SCALE GENOMIC DNA]</scope>
    <source>
        <strain evidence="2">ACCC05744</strain>
    </source>
</reference>
<sequence length="336" mass="39348">MAGKKILFGAPTDFGFAEAIKKELELLDFDVIDVSGFVASFEYPSLWHRLRNFFQKAILQDRSYKDALRSKVVSEKMIIYIQQFDNIQHGLFIRPDLFPLPLFQKLKKKDLSISAYQWDAISRYPTVEEYIPYFNNFFAYDPSDLKRYPTVLPCTNFYLTPPHSKRRKQHGLLSINSYQADRIDITVRLKKLIDNLEVPSEFIVYTRDKKEREHCEHLGLSTIESCIKYTTNVENVLGSEVLFDAQIQSQHGLSFRVLESVGYSVKLITTNKEVSKYDFYHSDNILIFQNQSAQQLRSFLNRPYHELPASVREKYAFKNWLQYVLQLEGHTPITLP</sequence>
<gene>
    <name evidence="1" type="ORF">DI53_2327</name>
</gene>
<dbReference type="Proteomes" id="UP000031802">
    <property type="component" value="Unassembled WGS sequence"/>
</dbReference>
<comment type="caution">
    <text evidence="1">The sequence shown here is derived from an EMBL/GenBank/DDBJ whole genome shotgun (WGS) entry which is preliminary data.</text>
</comment>
<reference evidence="2" key="1">
    <citation type="submission" date="2014-04" db="EMBL/GenBank/DDBJ databases">
        <title>Whole-Genome optical mapping and complete genome sequence of Sphingobacterium deserti sp. nov., a new spaces isolated from desert in the west of China.</title>
        <authorList>
            <person name="Teng C."/>
            <person name="Zhou Z."/>
            <person name="Li X."/>
            <person name="Chen M."/>
            <person name="Lin M."/>
            <person name="Wang L."/>
            <person name="Su S."/>
            <person name="Zhang C."/>
            <person name="Zhang W."/>
        </authorList>
    </citation>
    <scope>NUCLEOTIDE SEQUENCE [LARGE SCALE GENOMIC DNA]</scope>
    <source>
        <strain evidence="2">ACCC05744</strain>
    </source>
</reference>
<dbReference type="OrthoDB" id="3251881at2"/>
<evidence type="ECO:0000313" key="1">
    <source>
        <dbReference type="EMBL" id="KGE13915.1"/>
    </source>
</evidence>
<protein>
    <submittedName>
        <fullName evidence="1">Uncharacterized protein</fullName>
    </submittedName>
</protein>
<dbReference type="AlphaFoldDB" id="A0A0B8T7W5"/>
<name>A0A0B8T7W5_9SPHI</name>
<dbReference type="STRING" id="1229276.DI53_2327"/>
<organism evidence="1 2">
    <name type="scientific">Sphingobacterium deserti</name>
    <dbReference type="NCBI Taxonomy" id="1229276"/>
    <lineage>
        <taxon>Bacteria</taxon>
        <taxon>Pseudomonadati</taxon>
        <taxon>Bacteroidota</taxon>
        <taxon>Sphingobacteriia</taxon>
        <taxon>Sphingobacteriales</taxon>
        <taxon>Sphingobacteriaceae</taxon>
        <taxon>Sphingobacterium</taxon>
    </lineage>
</organism>
<keyword evidence="2" id="KW-1185">Reference proteome</keyword>
<dbReference type="PATRIC" id="fig|1229276.3.peg.2388"/>
<proteinExistence type="predicted"/>
<dbReference type="eggNOG" id="COG4641">
    <property type="taxonomic scope" value="Bacteria"/>
</dbReference>